<name>A0A4U0WM43_9PEZI</name>
<dbReference type="EMBL" id="NAJN01001530">
    <property type="protein sequence ID" value="TKA62625.1"/>
    <property type="molecule type" value="Genomic_DNA"/>
</dbReference>
<dbReference type="OrthoDB" id="3646601at2759"/>
<dbReference type="PANTHER" id="PTHR42085">
    <property type="entry name" value="F-BOX DOMAIN-CONTAINING PROTEIN"/>
    <property type="match status" value="1"/>
</dbReference>
<gene>
    <name evidence="1" type="ORF">B0A49_09838</name>
</gene>
<dbReference type="AlphaFoldDB" id="A0A4U0WM43"/>
<feature type="non-terminal residue" evidence="1">
    <location>
        <position position="309"/>
    </location>
</feature>
<evidence type="ECO:0000313" key="1">
    <source>
        <dbReference type="EMBL" id="TKA62625.1"/>
    </source>
</evidence>
<protein>
    <submittedName>
        <fullName evidence="1">Uncharacterized protein</fullName>
    </submittedName>
</protein>
<accession>A0A4U0WM43</accession>
<reference evidence="1 2" key="1">
    <citation type="submission" date="2017-03" db="EMBL/GenBank/DDBJ databases">
        <title>Genomes of endolithic fungi from Antarctica.</title>
        <authorList>
            <person name="Coleine C."/>
            <person name="Masonjones S."/>
            <person name="Stajich J.E."/>
        </authorList>
    </citation>
    <scope>NUCLEOTIDE SEQUENCE [LARGE SCALE GENOMIC DNA]</scope>
    <source>
        <strain evidence="1 2">CCFEE 5187</strain>
    </source>
</reference>
<organism evidence="1 2">
    <name type="scientific">Cryomyces minteri</name>
    <dbReference type="NCBI Taxonomy" id="331657"/>
    <lineage>
        <taxon>Eukaryota</taxon>
        <taxon>Fungi</taxon>
        <taxon>Dikarya</taxon>
        <taxon>Ascomycota</taxon>
        <taxon>Pezizomycotina</taxon>
        <taxon>Dothideomycetes</taxon>
        <taxon>Dothideomycetes incertae sedis</taxon>
        <taxon>Cryomyces</taxon>
    </lineage>
</organism>
<evidence type="ECO:0000313" key="2">
    <source>
        <dbReference type="Proteomes" id="UP000308768"/>
    </source>
</evidence>
<proteinExistence type="predicted"/>
<sequence>MAGFLDLSPEIRLYIYEFVFSTTSGALQGLSNGSKADYCCSACFKDVRAHGGDKSSNKLHPRSTRTDVALLKVSRLVNAEAAPLFYGTNVISLHAENNLDILNWLRTIDANRKWIRHLEIDFSYGVLVESQRFNVRQMLAQINILRSFSMEGLNSSISSWFRYDHMKKDLQSLENGATRMMAVTLELVAEDQGLEDLAVLLPGRDGGDMWDVKNDSVYFAEETFSGDNINGHAAIVSALSKIVGLKKLTIGYTHDHGLAEAVARSTGAEEVAVRADEWLGFTQDERNEWEDHGWSITNMEARKVLLPDV</sequence>
<keyword evidence="2" id="KW-1185">Reference proteome</keyword>
<dbReference type="PANTHER" id="PTHR42085:SF2">
    <property type="entry name" value="F-BOX DOMAIN-CONTAINING PROTEIN"/>
    <property type="match status" value="1"/>
</dbReference>
<dbReference type="Proteomes" id="UP000308768">
    <property type="component" value="Unassembled WGS sequence"/>
</dbReference>
<comment type="caution">
    <text evidence="1">The sequence shown here is derived from an EMBL/GenBank/DDBJ whole genome shotgun (WGS) entry which is preliminary data.</text>
</comment>
<dbReference type="InterPro" id="IPR038883">
    <property type="entry name" value="AN11006-like"/>
</dbReference>